<dbReference type="RefSeq" id="WP_132318831.1">
    <property type="nucleotide sequence ID" value="NZ_SMKR01000035.1"/>
</dbReference>
<sequence length="184" mass="19015">MNGWAARRWVAMLLVYPLAMSAIAFDTIWAMFVHRWWPPVVYTAGVAVIATALVVGTNLVRGIPRVACCVVMVVSLATANTSLVMTASELTRGGRSFESIAVIGGGISVASFAVTALVVLGAETVARRVGGPSESCRDAVAPPAVGRRPVPTLVDPVAPTLVDPFEAPTAVGSVPSTAETRSAA</sequence>
<reference evidence="2 3" key="1">
    <citation type="submission" date="2019-02" db="EMBL/GenBank/DDBJ databases">
        <title>Draft genome sequences of novel Actinobacteria.</title>
        <authorList>
            <person name="Sahin N."/>
            <person name="Ay H."/>
            <person name="Saygin H."/>
        </authorList>
    </citation>
    <scope>NUCLEOTIDE SEQUENCE [LARGE SCALE GENOMIC DNA]</scope>
    <source>
        <strain evidence="2 3">16K104</strain>
    </source>
</reference>
<accession>A0A4R4XA16</accession>
<keyword evidence="3" id="KW-1185">Reference proteome</keyword>
<dbReference type="Proteomes" id="UP000295172">
    <property type="component" value="Unassembled WGS sequence"/>
</dbReference>
<dbReference type="OrthoDB" id="9991749at2"/>
<keyword evidence="1" id="KW-1133">Transmembrane helix</keyword>
<feature type="transmembrane region" description="Helical" evidence="1">
    <location>
        <begin position="12"/>
        <end position="34"/>
    </location>
</feature>
<proteinExistence type="predicted"/>
<keyword evidence="1" id="KW-0812">Transmembrane</keyword>
<name>A0A4R4XA16_9ACTN</name>
<evidence type="ECO:0000313" key="2">
    <source>
        <dbReference type="EMBL" id="TDD27305.1"/>
    </source>
</evidence>
<dbReference type="EMBL" id="SMKR01000035">
    <property type="protein sequence ID" value="TDD27305.1"/>
    <property type="molecule type" value="Genomic_DNA"/>
</dbReference>
<gene>
    <name evidence="2" type="ORF">E1218_10765</name>
</gene>
<evidence type="ECO:0000313" key="3">
    <source>
        <dbReference type="Proteomes" id="UP000295172"/>
    </source>
</evidence>
<protein>
    <submittedName>
        <fullName evidence="2">Uncharacterized protein</fullName>
    </submittedName>
</protein>
<feature type="transmembrane region" description="Helical" evidence="1">
    <location>
        <begin position="100"/>
        <end position="120"/>
    </location>
</feature>
<evidence type="ECO:0000256" key="1">
    <source>
        <dbReference type="SAM" id="Phobius"/>
    </source>
</evidence>
<organism evidence="2 3">
    <name type="scientific">Kribbella turkmenica</name>
    <dbReference type="NCBI Taxonomy" id="2530375"/>
    <lineage>
        <taxon>Bacteria</taxon>
        <taxon>Bacillati</taxon>
        <taxon>Actinomycetota</taxon>
        <taxon>Actinomycetes</taxon>
        <taxon>Propionibacteriales</taxon>
        <taxon>Kribbellaceae</taxon>
        <taxon>Kribbella</taxon>
    </lineage>
</organism>
<feature type="transmembrane region" description="Helical" evidence="1">
    <location>
        <begin position="67"/>
        <end position="88"/>
    </location>
</feature>
<keyword evidence="1" id="KW-0472">Membrane</keyword>
<comment type="caution">
    <text evidence="2">The sequence shown here is derived from an EMBL/GenBank/DDBJ whole genome shotgun (WGS) entry which is preliminary data.</text>
</comment>
<feature type="transmembrane region" description="Helical" evidence="1">
    <location>
        <begin position="40"/>
        <end position="60"/>
    </location>
</feature>
<dbReference type="AlphaFoldDB" id="A0A4R4XA16"/>